<name>A0A0N9QXU2_9VIRU</name>
<feature type="transmembrane region" description="Helical" evidence="1">
    <location>
        <begin position="6"/>
        <end position="27"/>
    </location>
</feature>
<organism evidence="2 3">
    <name type="scientific">Chrysochromulina ericina virus CeV-01B</name>
    <dbReference type="NCBI Taxonomy" id="3070830"/>
    <lineage>
        <taxon>Viruses</taxon>
        <taxon>Varidnaviria</taxon>
        <taxon>Bamfordvirae</taxon>
        <taxon>Nucleocytoviricota</taxon>
        <taxon>Megaviricetes</taxon>
        <taxon>Imitervirales</taxon>
        <taxon>Mesomimiviridae</taxon>
        <taxon>Tethysvirus</taxon>
        <taxon>Tethysvirus raunefjordenense</taxon>
    </lineage>
</organism>
<evidence type="ECO:0000256" key="1">
    <source>
        <dbReference type="SAM" id="Phobius"/>
    </source>
</evidence>
<keyword evidence="1" id="KW-0812">Transmembrane</keyword>
<reference evidence="2 3" key="1">
    <citation type="journal article" date="2015" name="Genome Announc.">
        <title>The 474-Kilobase-Pair Complete Genome Sequence of CeV-01B, a Virus Infecting Haptolina (Chrysochromulina) ericina (Prymnesiophyceae).</title>
        <authorList>
            <person name="Gallot-Lavallee L."/>
            <person name="Pagarete A."/>
            <person name="Legendre M."/>
            <person name="Santini S."/>
            <person name="Sandaa R.A."/>
            <person name="Himmelbauer H."/>
            <person name="Ogata H."/>
            <person name="Bratbak G."/>
            <person name="Claverie J.M."/>
        </authorList>
    </citation>
    <scope>NUCLEOTIDE SEQUENCE [LARGE SCALE GENOMIC DNA]</scope>
    <source>
        <strain evidence="2">CeV-01B</strain>
    </source>
</reference>
<dbReference type="KEGG" id="vg:26049296"/>
<protein>
    <submittedName>
        <fullName evidence="2">Uncharacterized protein</fullName>
    </submittedName>
</protein>
<accession>A0A0N9QXU2</accession>
<sequence length="116" mass="13380">MSICKILSLLLFVLIICHIINITNIDIKEGYRGRRRGRRRWYGQQWGYRYRPPPRYSYWSQSSFPIWGSIPFWGPYISEFCPTGCSNIGRGRWGCTNPGNGANDCVFAVDCAPCGY</sequence>
<dbReference type="Proteomes" id="UP000203826">
    <property type="component" value="Segment"/>
</dbReference>
<dbReference type="EMBL" id="KT820662">
    <property type="protein sequence ID" value="ALH23335.1"/>
    <property type="molecule type" value="Genomic_DNA"/>
</dbReference>
<keyword evidence="3" id="KW-1185">Reference proteome</keyword>
<keyword evidence="1" id="KW-0472">Membrane</keyword>
<evidence type="ECO:0000313" key="3">
    <source>
        <dbReference type="Proteomes" id="UP000203826"/>
    </source>
</evidence>
<proteinExistence type="predicted"/>
<keyword evidence="1" id="KW-1133">Transmembrane helix</keyword>
<evidence type="ECO:0000313" key="2">
    <source>
        <dbReference type="EMBL" id="ALH23335.1"/>
    </source>
</evidence>
<gene>
    <name evidence="2" type="ORF">ceV_429</name>
</gene>